<dbReference type="EMBL" id="LAZR01007840">
    <property type="protein sequence ID" value="KKM82581.1"/>
    <property type="molecule type" value="Genomic_DNA"/>
</dbReference>
<organism evidence="3">
    <name type="scientific">marine sediment metagenome</name>
    <dbReference type="NCBI Taxonomy" id="412755"/>
    <lineage>
        <taxon>unclassified sequences</taxon>
        <taxon>metagenomes</taxon>
        <taxon>ecological metagenomes</taxon>
    </lineage>
</organism>
<dbReference type="Pfam" id="PF01645">
    <property type="entry name" value="Glu_synthase"/>
    <property type="match status" value="1"/>
</dbReference>
<evidence type="ECO:0000259" key="2">
    <source>
        <dbReference type="Pfam" id="PF01645"/>
    </source>
</evidence>
<dbReference type="CDD" id="cd02808">
    <property type="entry name" value="GltS_FMN"/>
    <property type="match status" value="1"/>
</dbReference>
<feature type="domain" description="Glutamate synthase" evidence="2">
    <location>
        <begin position="120"/>
        <end position="449"/>
    </location>
</feature>
<proteinExistence type="inferred from homology"/>
<accession>A0A0F9L5N5</accession>
<sequence>MVMWMIIAFGIFLAISILIYCYNRFWQSEHTLLITHPFTGPFRYFFDWSFQYIRPHLHKDWEGRPFNRLTRVWIRKSSRGRSNYISFGSEINPDEPGTIIFSNSMFPILEEDAQKFPGKWIGKTTCKNPYFAKSFFNITGMSYGALGATAVEALARGSAIAGIWMNTGEGGLSEYHMHANDIVFEIGTAKYGCRDENGNLSEDKIREIAALDKVKMFEIKLGQGAKPGSGGILPAQKVTPEIAKVRGIPEYKASISPNRHKEIVDIDSLMKFTKRIRDIAGKPVGIKIVGSGDKFLDRYFSKLKRNPDCVPDFIAVDGTEGGTGAAPQSLADHVGLPLSQALRLVIDKLNEYEIRDKVKVIASAKLVTPDKVAWAMCVGADFVVSGRGFMMSLGCIQAMKCASGKCPKGITTNDPRYMNALDPTRKSSRAASYAKNVIHDVEKIAHSCGLTDPSGFTRSHARIVTGIGRSKSLAQEFPYTKRRQK</sequence>
<dbReference type="InterPro" id="IPR002932">
    <property type="entry name" value="Glu_synthdom"/>
</dbReference>
<comment type="similarity">
    <text evidence="1">Belongs to the glutamate synthase family.</text>
</comment>
<protein>
    <recommendedName>
        <fullName evidence="2">Glutamate synthase domain-containing protein</fullName>
    </recommendedName>
</protein>
<evidence type="ECO:0000256" key="1">
    <source>
        <dbReference type="ARBA" id="ARBA00009716"/>
    </source>
</evidence>
<dbReference type="PIRSF" id="PIRSF006429">
    <property type="entry name" value="GOGAT_lg_2"/>
    <property type="match status" value="1"/>
</dbReference>
<dbReference type="InterPro" id="IPR013785">
    <property type="entry name" value="Aldolase_TIM"/>
</dbReference>
<dbReference type="Gene3D" id="3.20.20.70">
    <property type="entry name" value="Aldolase class I"/>
    <property type="match status" value="1"/>
</dbReference>
<dbReference type="PANTHER" id="PTHR43819">
    <property type="entry name" value="ARCHAEAL-TYPE GLUTAMATE SYNTHASE [NADPH]"/>
    <property type="match status" value="1"/>
</dbReference>
<dbReference type="PANTHER" id="PTHR43819:SF1">
    <property type="entry name" value="ARCHAEAL-TYPE GLUTAMATE SYNTHASE [NADPH]"/>
    <property type="match status" value="1"/>
</dbReference>
<dbReference type="GO" id="GO:0006537">
    <property type="term" value="P:glutamate biosynthetic process"/>
    <property type="evidence" value="ECO:0007669"/>
    <property type="project" value="InterPro"/>
</dbReference>
<name>A0A0F9L5N5_9ZZZZ</name>
<dbReference type="SUPFAM" id="SSF51395">
    <property type="entry name" value="FMN-linked oxidoreductases"/>
    <property type="match status" value="1"/>
</dbReference>
<dbReference type="AlphaFoldDB" id="A0A0F9L5N5"/>
<gene>
    <name evidence="3" type="ORF">LCGC14_1318050</name>
</gene>
<comment type="caution">
    <text evidence="3">The sequence shown here is derived from an EMBL/GenBank/DDBJ whole genome shotgun (WGS) entry which is preliminary data.</text>
</comment>
<dbReference type="InterPro" id="IPR024188">
    <property type="entry name" value="GltB"/>
</dbReference>
<dbReference type="GO" id="GO:0015930">
    <property type="term" value="F:glutamate synthase activity"/>
    <property type="evidence" value="ECO:0007669"/>
    <property type="project" value="InterPro"/>
</dbReference>
<evidence type="ECO:0000313" key="3">
    <source>
        <dbReference type="EMBL" id="KKM82581.1"/>
    </source>
</evidence>
<reference evidence="3" key="1">
    <citation type="journal article" date="2015" name="Nature">
        <title>Complex archaea that bridge the gap between prokaryotes and eukaryotes.</title>
        <authorList>
            <person name="Spang A."/>
            <person name="Saw J.H."/>
            <person name="Jorgensen S.L."/>
            <person name="Zaremba-Niedzwiedzka K."/>
            <person name="Martijn J."/>
            <person name="Lind A.E."/>
            <person name="van Eijk R."/>
            <person name="Schleper C."/>
            <person name="Guy L."/>
            <person name="Ettema T.J."/>
        </authorList>
    </citation>
    <scope>NUCLEOTIDE SEQUENCE</scope>
</reference>